<comment type="caution">
    <text evidence="1">The sequence shown here is derived from an EMBL/GenBank/DDBJ whole genome shotgun (WGS) entry which is preliminary data.</text>
</comment>
<dbReference type="Proteomes" id="UP000004407">
    <property type="component" value="Unassembled WGS sequence"/>
</dbReference>
<accession>G6AW71</accession>
<name>G6AW71_9BACT</name>
<dbReference type="EMBL" id="AFZZ01000080">
    <property type="protein sequence ID" value="EHJ41346.1"/>
    <property type="molecule type" value="Genomic_DNA"/>
</dbReference>
<evidence type="ECO:0000313" key="2">
    <source>
        <dbReference type="Proteomes" id="UP000004407"/>
    </source>
</evidence>
<evidence type="ECO:0000313" key="1">
    <source>
        <dbReference type="EMBL" id="EHJ41346.1"/>
    </source>
</evidence>
<reference evidence="1 2" key="1">
    <citation type="submission" date="2011-08" db="EMBL/GenBank/DDBJ databases">
        <authorList>
            <person name="Weinstock G."/>
            <person name="Sodergren E."/>
            <person name="Clifton S."/>
            <person name="Fulton L."/>
            <person name="Fulton B."/>
            <person name="Courtney L."/>
            <person name="Fronick C."/>
            <person name="Harrison M."/>
            <person name="Strong C."/>
            <person name="Farmer C."/>
            <person name="Delahaunty K."/>
            <person name="Markovic C."/>
            <person name="Hall O."/>
            <person name="Minx P."/>
            <person name="Tomlinson C."/>
            <person name="Mitreva M."/>
            <person name="Hou S."/>
            <person name="Chen J."/>
            <person name="Wollam A."/>
            <person name="Pepin K.H."/>
            <person name="Johnson M."/>
            <person name="Bhonagiri V."/>
            <person name="Zhang X."/>
            <person name="Suruliraj S."/>
            <person name="Warren W."/>
            <person name="Chinwalla A."/>
            <person name="Mardis E.R."/>
            <person name="Wilson R.K."/>
        </authorList>
    </citation>
    <scope>NUCLEOTIDE SEQUENCE [LARGE SCALE GENOMIC DNA]</scope>
    <source>
        <strain evidence="1 2">DSM 18206</strain>
    </source>
</reference>
<organism evidence="1 2">
    <name type="scientific">Leyella stercorea DSM 18206</name>
    <dbReference type="NCBI Taxonomy" id="1002367"/>
    <lineage>
        <taxon>Bacteria</taxon>
        <taxon>Pseudomonadati</taxon>
        <taxon>Bacteroidota</taxon>
        <taxon>Bacteroidia</taxon>
        <taxon>Bacteroidales</taxon>
        <taxon>Prevotellaceae</taxon>
        <taxon>Leyella</taxon>
    </lineage>
</organism>
<proteinExistence type="predicted"/>
<protein>
    <submittedName>
        <fullName evidence="1">Uncharacterized protein</fullName>
    </submittedName>
</protein>
<sequence>MVNMNILPLTLSVMLHILMNFLCFQHPHLPSRASAPTVTNHQHTLAKVVKIMSNTPSTHPILPKT</sequence>
<dbReference type="AlphaFoldDB" id="G6AW71"/>
<dbReference type="HOGENOM" id="CLU_2846199_0_0_10"/>
<gene>
    <name evidence="1" type="ORF">HMPREF0673_00868</name>
</gene>